<feature type="transmembrane region" description="Helical" evidence="6">
    <location>
        <begin position="158"/>
        <end position="175"/>
    </location>
</feature>
<feature type="transmembrane region" description="Helical" evidence="6">
    <location>
        <begin position="371"/>
        <end position="391"/>
    </location>
</feature>
<keyword evidence="5 6" id="KW-0472">Membrane</keyword>
<keyword evidence="4 6" id="KW-1133">Transmembrane helix</keyword>
<accession>A0A4R8ZWD9</accession>
<evidence type="ECO:0000259" key="8">
    <source>
        <dbReference type="Pfam" id="PF05425"/>
    </source>
</evidence>
<feature type="transmembrane region" description="Helical" evidence="6">
    <location>
        <begin position="516"/>
        <end position="534"/>
    </location>
</feature>
<feature type="domain" description="Copper resistance protein D" evidence="8">
    <location>
        <begin position="224"/>
        <end position="325"/>
    </location>
</feature>
<dbReference type="GO" id="GO:0006825">
    <property type="term" value="P:copper ion transport"/>
    <property type="evidence" value="ECO:0007669"/>
    <property type="project" value="InterPro"/>
</dbReference>
<feature type="transmembrane region" description="Helical" evidence="6">
    <location>
        <begin position="187"/>
        <end position="212"/>
    </location>
</feature>
<evidence type="ECO:0000256" key="5">
    <source>
        <dbReference type="ARBA" id="ARBA00023136"/>
    </source>
</evidence>
<dbReference type="EMBL" id="SOHE01000060">
    <property type="protein sequence ID" value="TFD47809.1"/>
    <property type="molecule type" value="Genomic_DNA"/>
</dbReference>
<feature type="transmembrane region" description="Helical" evidence="6">
    <location>
        <begin position="482"/>
        <end position="504"/>
    </location>
</feature>
<comment type="caution">
    <text evidence="9">The sequence shown here is derived from an EMBL/GenBank/DDBJ whole genome shotgun (WGS) entry which is preliminary data.</text>
</comment>
<evidence type="ECO:0000313" key="10">
    <source>
        <dbReference type="Proteomes" id="UP000297447"/>
    </source>
</evidence>
<comment type="subcellular location">
    <subcellularLocation>
        <location evidence="1">Cell membrane</location>
        <topology evidence="1">Multi-pass membrane protein</topology>
    </subcellularLocation>
</comment>
<evidence type="ECO:0000256" key="4">
    <source>
        <dbReference type="ARBA" id="ARBA00022989"/>
    </source>
</evidence>
<feature type="transmembrane region" description="Helical" evidence="6">
    <location>
        <begin position="224"/>
        <end position="246"/>
    </location>
</feature>
<keyword evidence="7" id="KW-0732">Signal</keyword>
<feature type="transmembrane region" description="Helical" evidence="6">
    <location>
        <begin position="133"/>
        <end position="151"/>
    </location>
</feature>
<gene>
    <name evidence="9" type="ORF">E3T55_14745</name>
</gene>
<dbReference type="InterPro" id="IPR032694">
    <property type="entry name" value="CopC/D"/>
</dbReference>
<dbReference type="OrthoDB" id="5241646at2"/>
<reference evidence="9 10" key="1">
    <citation type="submission" date="2019-03" db="EMBL/GenBank/DDBJ databases">
        <title>Genomics of glacier-inhabiting Cryobacterium strains.</title>
        <authorList>
            <person name="Liu Q."/>
            <person name="Xin Y.-H."/>
        </authorList>
    </citation>
    <scope>NUCLEOTIDE SEQUENCE [LARGE SCALE GENOMIC DNA]</scope>
    <source>
        <strain evidence="9 10">Hh14</strain>
    </source>
</reference>
<keyword evidence="3 6" id="KW-0812">Transmembrane</keyword>
<evidence type="ECO:0000256" key="7">
    <source>
        <dbReference type="SAM" id="SignalP"/>
    </source>
</evidence>
<feature type="transmembrane region" description="Helical" evidence="6">
    <location>
        <begin position="258"/>
        <end position="282"/>
    </location>
</feature>
<feature type="transmembrane region" description="Helical" evidence="6">
    <location>
        <begin position="554"/>
        <end position="579"/>
    </location>
</feature>
<dbReference type="PANTHER" id="PTHR34820:SF4">
    <property type="entry name" value="INNER MEMBRANE PROTEIN YEBZ"/>
    <property type="match status" value="1"/>
</dbReference>
<sequence>MPRLVRLLAPAALLLVALLSTLAALAYGGGAAAQLLADPGPVVRYGLPLAKLLVNISAAGTIGALVLALFALSPKEREFNTALDFAAGSAAVFAVASAVTGFLTFLLVTNVSISFDDRFSATAGQFFGQIEIGQAWLATTLIAAGVTVLCFAVRNQTALIFVTLLALTALLPMAQQGHSAGAEGHDAAITALGLHLVFAAVWLGGLLTIVVLHRQLGSDRLRSVLGRYSTLALVSFIVVAASGYVSAELRVGSLDNLLTPYGLLVLVKVAALIVLGGFGVLQRRFFLRKIAAARPDAAAPGRYFWWLVVAELGFMGLASGVAAALARTATPVAQIVTTEQLTSTPAQVLTGQVLPPELTFARYFTEWNFDIAWALFCAFGIFFYLAGVWRLHRRGDRWPLHRTILWVAGLVALFYITNGGVNVYEKYLFSTHMLAHMMLTMLVPLLLVPGAPVTLAARAIAKRQDGSRGAREWILLAVHSRYAGIIANPLVAAGLFAGSLYVFYYSSIFSWATTDHLGHMWMIVHFLITGYLFVQSLIGIDPVPYRLSYPFRLLLLIGTMVFHAFFGLTLMMGTGLLLADWYGAMGRTWGLSAIGDQQFGGGIAWGVGELPTIALAIVVAIQWSRNDEKVTKRLDRNADRTEDAELIAYNERFAKLAAHDQK</sequence>
<dbReference type="Pfam" id="PF05425">
    <property type="entry name" value="CopD"/>
    <property type="match status" value="1"/>
</dbReference>
<organism evidence="9 10">
    <name type="scientific">Cryobacterium frigoriphilum</name>
    <dbReference type="NCBI Taxonomy" id="1259150"/>
    <lineage>
        <taxon>Bacteria</taxon>
        <taxon>Bacillati</taxon>
        <taxon>Actinomycetota</taxon>
        <taxon>Actinomycetes</taxon>
        <taxon>Micrococcales</taxon>
        <taxon>Microbacteriaceae</taxon>
        <taxon>Cryobacterium</taxon>
    </lineage>
</organism>
<evidence type="ECO:0000256" key="1">
    <source>
        <dbReference type="ARBA" id="ARBA00004651"/>
    </source>
</evidence>
<dbReference type="PANTHER" id="PTHR34820">
    <property type="entry name" value="INNER MEMBRANE PROTEIN YEBZ"/>
    <property type="match status" value="1"/>
</dbReference>
<keyword evidence="10" id="KW-1185">Reference proteome</keyword>
<feature type="transmembrane region" description="Helical" evidence="6">
    <location>
        <begin position="441"/>
        <end position="461"/>
    </location>
</feature>
<protein>
    <submittedName>
        <fullName evidence="9">Copper transporter</fullName>
    </submittedName>
</protein>
<keyword evidence="2" id="KW-1003">Cell membrane</keyword>
<dbReference type="InterPro" id="IPR008457">
    <property type="entry name" value="Cu-R_CopD_dom"/>
</dbReference>
<feature type="transmembrane region" description="Helical" evidence="6">
    <location>
        <begin position="303"/>
        <end position="326"/>
    </location>
</feature>
<dbReference type="GO" id="GO:0005886">
    <property type="term" value="C:plasma membrane"/>
    <property type="evidence" value="ECO:0007669"/>
    <property type="project" value="UniProtKB-SubCell"/>
</dbReference>
<evidence type="ECO:0000256" key="2">
    <source>
        <dbReference type="ARBA" id="ARBA00022475"/>
    </source>
</evidence>
<feature type="transmembrane region" description="Helical" evidence="6">
    <location>
        <begin position="85"/>
        <end position="113"/>
    </location>
</feature>
<evidence type="ECO:0000256" key="3">
    <source>
        <dbReference type="ARBA" id="ARBA00022692"/>
    </source>
</evidence>
<dbReference type="Proteomes" id="UP000297447">
    <property type="component" value="Unassembled WGS sequence"/>
</dbReference>
<feature type="transmembrane region" description="Helical" evidence="6">
    <location>
        <begin position="599"/>
        <end position="623"/>
    </location>
</feature>
<feature type="chain" id="PRO_5038422745" evidence="7">
    <location>
        <begin position="27"/>
        <end position="662"/>
    </location>
</feature>
<dbReference type="Pfam" id="PF09678">
    <property type="entry name" value="Caa3_CtaG"/>
    <property type="match status" value="1"/>
</dbReference>
<evidence type="ECO:0000313" key="9">
    <source>
        <dbReference type="EMBL" id="TFD47809.1"/>
    </source>
</evidence>
<name>A0A4R8ZWD9_9MICO</name>
<proteinExistence type="predicted"/>
<feature type="transmembrane region" description="Helical" evidence="6">
    <location>
        <begin position="403"/>
        <end position="421"/>
    </location>
</feature>
<evidence type="ECO:0000256" key="6">
    <source>
        <dbReference type="SAM" id="Phobius"/>
    </source>
</evidence>
<dbReference type="InterPro" id="IPR019108">
    <property type="entry name" value="Caa3_assmbl_CtaG-rel"/>
</dbReference>
<dbReference type="RefSeq" id="WP_134520311.1">
    <property type="nucleotide sequence ID" value="NZ_SOHE01000060.1"/>
</dbReference>
<feature type="transmembrane region" description="Helical" evidence="6">
    <location>
        <begin position="53"/>
        <end position="73"/>
    </location>
</feature>
<dbReference type="AlphaFoldDB" id="A0A4R8ZWD9"/>
<feature type="signal peptide" evidence="7">
    <location>
        <begin position="1"/>
        <end position="26"/>
    </location>
</feature>